<protein>
    <submittedName>
        <fullName evidence="1">Uncharacterized protein</fullName>
    </submittedName>
</protein>
<evidence type="ECO:0000313" key="2">
    <source>
        <dbReference type="Proteomes" id="UP001165960"/>
    </source>
</evidence>
<dbReference type="Proteomes" id="UP001165960">
    <property type="component" value="Unassembled WGS sequence"/>
</dbReference>
<proteinExistence type="predicted"/>
<keyword evidence="2" id="KW-1185">Reference proteome</keyword>
<reference evidence="1" key="1">
    <citation type="submission" date="2022-04" db="EMBL/GenBank/DDBJ databases">
        <title>Genome of the entomopathogenic fungus Entomophthora muscae.</title>
        <authorList>
            <person name="Elya C."/>
            <person name="Lovett B.R."/>
            <person name="Lee E."/>
            <person name="Macias A.M."/>
            <person name="Hajek A.E."/>
            <person name="De Bivort B.L."/>
            <person name="Kasson M.T."/>
            <person name="De Fine Licht H.H."/>
            <person name="Stajich J.E."/>
        </authorList>
    </citation>
    <scope>NUCLEOTIDE SEQUENCE</scope>
    <source>
        <strain evidence="1">Berkeley</strain>
    </source>
</reference>
<name>A0ACC2RZ12_9FUNG</name>
<evidence type="ECO:0000313" key="1">
    <source>
        <dbReference type="EMBL" id="KAJ9055286.1"/>
    </source>
</evidence>
<comment type="caution">
    <text evidence="1">The sequence shown here is derived from an EMBL/GenBank/DDBJ whole genome shotgun (WGS) entry which is preliminary data.</text>
</comment>
<organism evidence="1 2">
    <name type="scientific">Entomophthora muscae</name>
    <dbReference type="NCBI Taxonomy" id="34485"/>
    <lineage>
        <taxon>Eukaryota</taxon>
        <taxon>Fungi</taxon>
        <taxon>Fungi incertae sedis</taxon>
        <taxon>Zoopagomycota</taxon>
        <taxon>Entomophthoromycotina</taxon>
        <taxon>Entomophthoromycetes</taxon>
        <taxon>Entomophthorales</taxon>
        <taxon>Entomophthoraceae</taxon>
        <taxon>Entomophthora</taxon>
    </lineage>
</organism>
<dbReference type="EMBL" id="QTSX02006404">
    <property type="protein sequence ID" value="KAJ9055286.1"/>
    <property type="molecule type" value="Genomic_DNA"/>
</dbReference>
<gene>
    <name evidence="1" type="ORF">DSO57_1005392</name>
</gene>
<sequence>MVNSGIHNNSLTDNSFYNSASDEEPTKNLRQAKKSPPKDKSPTHEEHQDKPPPASPPPNSPTSISSGDYTKPCLDYFFCNQVSRIAC</sequence>
<accession>A0ACC2RZ12</accession>